<evidence type="ECO:0000256" key="3">
    <source>
        <dbReference type="ARBA" id="ARBA00022475"/>
    </source>
</evidence>
<comment type="cofactor">
    <cofactor evidence="18">
        <name>Mg(2+)</name>
        <dbReference type="ChEBI" id="CHEBI:18420"/>
    </cofactor>
    <text evidence="18">Mn(2+), Zn(2+), Cd(2+) and Co(2+) support activity to lesser extents.</text>
</comment>
<protein>
    <submittedName>
        <fullName evidence="20">UDP kinase</fullName>
    </submittedName>
</protein>
<comment type="caution">
    <text evidence="20">The sequence shown here is derived from an EMBL/GenBank/DDBJ whole genome shotgun (WGS) entry which is preliminary data.</text>
</comment>
<evidence type="ECO:0000256" key="7">
    <source>
        <dbReference type="ARBA" id="ARBA00022741"/>
    </source>
</evidence>
<dbReference type="EMBL" id="MJEA01000006">
    <property type="protein sequence ID" value="OQO70309.1"/>
    <property type="molecule type" value="Genomic_DNA"/>
</dbReference>
<feature type="binding site" evidence="18">
    <location>
        <position position="38"/>
    </location>
    <ligand>
        <name>a divalent metal cation</name>
        <dbReference type="ChEBI" id="CHEBI:60240"/>
    </ligand>
</feature>
<dbReference type="Gene3D" id="1.10.287.3610">
    <property type="match status" value="1"/>
</dbReference>
<evidence type="ECO:0000256" key="11">
    <source>
        <dbReference type="ARBA" id="ARBA00023098"/>
    </source>
</evidence>
<dbReference type="GO" id="GO:0008654">
    <property type="term" value="P:phospholipid biosynthetic process"/>
    <property type="evidence" value="ECO:0007669"/>
    <property type="project" value="UniProtKB-KW"/>
</dbReference>
<keyword evidence="4" id="KW-0444">Lipid biosynthesis</keyword>
<dbReference type="GO" id="GO:0016301">
    <property type="term" value="F:kinase activity"/>
    <property type="evidence" value="ECO:0007669"/>
    <property type="project" value="UniProtKB-KW"/>
</dbReference>
<feature type="transmembrane region" description="Helical" evidence="19">
    <location>
        <begin position="110"/>
        <end position="132"/>
    </location>
</feature>
<evidence type="ECO:0000256" key="9">
    <source>
        <dbReference type="ARBA" id="ARBA00022840"/>
    </source>
</evidence>
<feature type="binding site" evidence="17">
    <location>
        <position position="86"/>
    </location>
    <ligand>
        <name>ATP</name>
        <dbReference type="ChEBI" id="CHEBI:30616"/>
    </ligand>
</feature>
<evidence type="ECO:0000256" key="5">
    <source>
        <dbReference type="ARBA" id="ARBA00022679"/>
    </source>
</evidence>
<evidence type="ECO:0000256" key="2">
    <source>
        <dbReference type="ARBA" id="ARBA00005967"/>
    </source>
</evidence>
<keyword evidence="6 19" id="KW-0812">Transmembrane</keyword>
<feature type="binding site" evidence="18">
    <location>
        <position position="86"/>
    </location>
    <ligand>
        <name>a divalent metal cation</name>
        <dbReference type="ChEBI" id="CHEBI:60240"/>
    </ligand>
</feature>
<keyword evidence="5" id="KW-0808">Transferase</keyword>
<evidence type="ECO:0000256" key="10">
    <source>
        <dbReference type="ARBA" id="ARBA00022989"/>
    </source>
</evidence>
<dbReference type="Pfam" id="PF01219">
    <property type="entry name" value="DAGK_prokar"/>
    <property type="match status" value="1"/>
</dbReference>
<evidence type="ECO:0000256" key="8">
    <source>
        <dbReference type="ARBA" id="ARBA00022777"/>
    </source>
</evidence>
<dbReference type="GO" id="GO:0005524">
    <property type="term" value="F:ATP binding"/>
    <property type="evidence" value="ECO:0007669"/>
    <property type="project" value="UniProtKB-KW"/>
</dbReference>
<feature type="active site" description="Proton acceptor" evidence="15">
    <location>
        <position position="79"/>
    </location>
</feature>
<dbReference type="CDD" id="cd14265">
    <property type="entry name" value="UDPK_IM_like"/>
    <property type="match status" value="1"/>
</dbReference>
<comment type="similarity">
    <text evidence="2">Belongs to the bacterial diacylglycerol kinase family.</text>
</comment>
<feature type="transmembrane region" description="Helical" evidence="19">
    <location>
        <begin position="45"/>
        <end position="62"/>
    </location>
</feature>
<keyword evidence="18" id="KW-0460">Magnesium</keyword>
<keyword evidence="18" id="KW-0479">Metal-binding</keyword>
<evidence type="ECO:0000256" key="19">
    <source>
        <dbReference type="SAM" id="Phobius"/>
    </source>
</evidence>
<dbReference type="GO" id="GO:0046872">
    <property type="term" value="F:metal ion binding"/>
    <property type="evidence" value="ECO:0007669"/>
    <property type="project" value="UniProtKB-KW"/>
</dbReference>
<evidence type="ECO:0000256" key="17">
    <source>
        <dbReference type="PIRSR" id="PIRSR600829-3"/>
    </source>
</evidence>
<name>A0A1V8YCI9_9ENTE</name>
<keyword evidence="9 17" id="KW-0067">ATP-binding</keyword>
<dbReference type="InterPro" id="IPR036945">
    <property type="entry name" value="DAGK_sf"/>
</dbReference>
<dbReference type="STRING" id="112904.BH747_07730"/>
<sequence>MRMDLKDKECEKKVEKNKHFLMSVEFAIQGVKTVFNEERNMKKHVGFGLLAFFMGIICQLSLSEWLWLFLAVFLVWIVEILNTVFENVVDMFTDFHFHPIGKKIKDMAAGAVLVTAFFAIIVGLILFIPKIYQMLFN</sequence>
<dbReference type="AlphaFoldDB" id="A0A1V8YCI9"/>
<evidence type="ECO:0000256" key="6">
    <source>
        <dbReference type="ARBA" id="ARBA00022692"/>
    </source>
</evidence>
<evidence type="ECO:0000256" key="18">
    <source>
        <dbReference type="PIRSR" id="PIRSR600829-4"/>
    </source>
</evidence>
<reference evidence="20 21" key="1">
    <citation type="journal article" date="2017" name="BMC Microbiol.">
        <title>Comparative genomics of Enterococcus spp. isolated from bovine feces.</title>
        <authorList>
            <person name="Beukers A.G."/>
            <person name="Zaheer R."/>
            <person name="Goji N."/>
            <person name="Amoako K.K."/>
            <person name="Chaves A.V."/>
            <person name="Ward M.P."/>
            <person name="McAllister T.A."/>
        </authorList>
    </citation>
    <scope>NUCLEOTIDE SEQUENCE [LARGE SCALE GENOMIC DNA]</scope>
    <source>
        <strain evidence="20 21">F1129D 143</strain>
    </source>
</reference>
<comment type="subcellular location">
    <subcellularLocation>
        <location evidence="1">Cell membrane</location>
        <topology evidence="1">Multi-pass membrane protein</topology>
    </subcellularLocation>
</comment>
<evidence type="ECO:0000313" key="20">
    <source>
        <dbReference type="EMBL" id="OQO70309.1"/>
    </source>
</evidence>
<evidence type="ECO:0000256" key="14">
    <source>
        <dbReference type="ARBA" id="ARBA00023264"/>
    </source>
</evidence>
<dbReference type="Proteomes" id="UP000192477">
    <property type="component" value="Unassembled WGS sequence"/>
</dbReference>
<dbReference type="PANTHER" id="PTHR34299">
    <property type="entry name" value="DIACYLGLYCEROL KINASE"/>
    <property type="match status" value="1"/>
</dbReference>
<keyword evidence="3" id="KW-1003">Cell membrane</keyword>
<keyword evidence="8 20" id="KW-0418">Kinase</keyword>
<dbReference type="OrthoDB" id="9789934at2"/>
<feature type="binding site" evidence="16">
    <location>
        <position position="79"/>
    </location>
    <ligand>
        <name>substrate</name>
    </ligand>
</feature>
<feature type="transmembrane region" description="Helical" evidence="19">
    <location>
        <begin position="68"/>
        <end position="89"/>
    </location>
</feature>
<evidence type="ECO:0000313" key="21">
    <source>
        <dbReference type="Proteomes" id="UP000192477"/>
    </source>
</evidence>
<evidence type="ECO:0000256" key="16">
    <source>
        <dbReference type="PIRSR" id="PIRSR600829-2"/>
    </source>
</evidence>
<dbReference type="GO" id="GO:0005886">
    <property type="term" value="C:plasma membrane"/>
    <property type="evidence" value="ECO:0007669"/>
    <property type="project" value="UniProtKB-SubCell"/>
</dbReference>
<proteinExistence type="inferred from homology"/>
<keyword evidence="12 19" id="KW-0472">Membrane</keyword>
<keyword evidence="14" id="KW-1208">Phospholipid metabolism</keyword>
<keyword evidence="11" id="KW-0443">Lipid metabolism</keyword>
<keyword evidence="10 19" id="KW-1133">Transmembrane helix</keyword>
<evidence type="ECO:0000256" key="13">
    <source>
        <dbReference type="ARBA" id="ARBA00023209"/>
    </source>
</evidence>
<evidence type="ECO:0000256" key="15">
    <source>
        <dbReference type="PIRSR" id="PIRSR600829-1"/>
    </source>
</evidence>
<evidence type="ECO:0000256" key="4">
    <source>
        <dbReference type="ARBA" id="ARBA00022516"/>
    </source>
</evidence>
<dbReference type="InterPro" id="IPR000829">
    <property type="entry name" value="DAGK"/>
</dbReference>
<dbReference type="PANTHER" id="PTHR34299:SF1">
    <property type="entry name" value="DIACYLGLYCEROL KINASE"/>
    <property type="match status" value="1"/>
</dbReference>
<gene>
    <name evidence="20" type="ORF">BH747_07730</name>
</gene>
<feature type="binding site" evidence="17">
    <location>
        <begin position="105"/>
        <end position="106"/>
    </location>
    <ligand>
        <name>ATP</name>
        <dbReference type="ChEBI" id="CHEBI:30616"/>
    </ligand>
</feature>
<dbReference type="InterPro" id="IPR033717">
    <property type="entry name" value="UDPK"/>
</dbReference>
<organism evidence="20 21">
    <name type="scientific">Enterococcus villorum</name>
    <dbReference type="NCBI Taxonomy" id="112904"/>
    <lineage>
        <taxon>Bacteria</taxon>
        <taxon>Bacillati</taxon>
        <taxon>Bacillota</taxon>
        <taxon>Bacilli</taxon>
        <taxon>Lactobacillales</taxon>
        <taxon>Enterococcaceae</taxon>
        <taxon>Enterococcus</taxon>
    </lineage>
</organism>
<evidence type="ECO:0000256" key="12">
    <source>
        <dbReference type="ARBA" id="ARBA00023136"/>
    </source>
</evidence>
<keyword evidence="7 17" id="KW-0547">Nucleotide-binding</keyword>
<keyword evidence="13" id="KW-0594">Phospholipid biosynthesis</keyword>
<feature type="binding site" evidence="17">
    <location>
        <position position="38"/>
    </location>
    <ligand>
        <name>ATP</name>
        <dbReference type="ChEBI" id="CHEBI:30616"/>
    </ligand>
</feature>
<evidence type="ECO:0000256" key="1">
    <source>
        <dbReference type="ARBA" id="ARBA00004651"/>
    </source>
</evidence>
<accession>A0A1V8YCI9</accession>